<feature type="domain" description="N-acetyltransferase" evidence="1">
    <location>
        <begin position="3"/>
        <end position="149"/>
    </location>
</feature>
<dbReference type="SUPFAM" id="SSF55729">
    <property type="entry name" value="Acyl-CoA N-acyltransferases (Nat)"/>
    <property type="match status" value="1"/>
</dbReference>
<accession>A0ABV9DLT4</accession>
<keyword evidence="2" id="KW-0012">Acyltransferase</keyword>
<dbReference type="InterPro" id="IPR025559">
    <property type="entry name" value="Eis_dom"/>
</dbReference>
<dbReference type="EMBL" id="JBHSFU010000011">
    <property type="protein sequence ID" value="MFC4559801.1"/>
    <property type="molecule type" value="Genomic_DNA"/>
</dbReference>
<gene>
    <name evidence="2" type="primary">eis</name>
    <name evidence="2" type="ORF">ACFO3D_16575</name>
</gene>
<evidence type="ECO:0000313" key="2">
    <source>
        <dbReference type="EMBL" id="MFC4559801.1"/>
    </source>
</evidence>
<dbReference type="PROSITE" id="PS51186">
    <property type="entry name" value="GNAT"/>
    <property type="match status" value="1"/>
</dbReference>
<dbReference type="Pfam" id="PF17668">
    <property type="entry name" value="Acetyltransf_17"/>
    <property type="match status" value="1"/>
</dbReference>
<dbReference type="Pfam" id="PF13527">
    <property type="entry name" value="Acetyltransf_9"/>
    <property type="match status" value="1"/>
</dbReference>
<dbReference type="InterPro" id="IPR016181">
    <property type="entry name" value="Acyl_CoA_acyltransferase"/>
</dbReference>
<reference evidence="3" key="1">
    <citation type="journal article" date="2019" name="Int. J. Syst. Evol. Microbiol.">
        <title>The Global Catalogue of Microorganisms (GCM) 10K type strain sequencing project: providing services to taxonomists for standard genome sequencing and annotation.</title>
        <authorList>
            <consortium name="The Broad Institute Genomics Platform"/>
            <consortium name="The Broad Institute Genome Sequencing Center for Infectious Disease"/>
            <person name="Wu L."/>
            <person name="Ma J."/>
        </authorList>
    </citation>
    <scope>NUCLEOTIDE SEQUENCE [LARGE SCALE GENOMIC DNA]</scope>
    <source>
        <strain evidence="3">CGMCC 4.7426</strain>
    </source>
</reference>
<evidence type="ECO:0000259" key="1">
    <source>
        <dbReference type="PROSITE" id="PS51186"/>
    </source>
</evidence>
<organism evidence="2 3">
    <name type="scientific">Virgibacillus kekensis</name>
    <dbReference type="NCBI Taxonomy" id="202261"/>
    <lineage>
        <taxon>Bacteria</taxon>
        <taxon>Bacillati</taxon>
        <taxon>Bacillota</taxon>
        <taxon>Bacilli</taxon>
        <taxon>Bacillales</taxon>
        <taxon>Bacillaceae</taxon>
        <taxon>Virgibacillus</taxon>
    </lineage>
</organism>
<keyword evidence="2" id="KW-0808">Transferase</keyword>
<protein>
    <submittedName>
        <fullName evidence="2">Enhanced intracellular survival protein Eis</fullName>
        <ecNumber evidence="2">2.3.1.-</ecNumber>
    </submittedName>
</protein>
<evidence type="ECO:0000313" key="3">
    <source>
        <dbReference type="Proteomes" id="UP001595989"/>
    </source>
</evidence>
<dbReference type="Gene3D" id="3.30.1050.10">
    <property type="entry name" value="SCP2 sterol-binding domain"/>
    <property type="match status" value="1"/>
</dbReference>
<dbReference type="PANTHER" id="PTHR37817">
    <property type="entry name" value="N-ACETYLTRANSFERASE EIS"/>
    <property type="match status" value="1"/>
</dbReference>
<name>A0ABV9DLT4_9BACI</name>
<proteinExistence type="predicted"/>
<dbReference type="Pfam" id="PF13530">
    <property type="entry name" value="SCP2_2"/>
    <property type="match status" value="1"/>
</dbReference>
<dbReference type="Proteomes" id="UP001595989">
    <property type="component" value="Unassembled WGS sequence"/>
</dbReference>
<dbReference type="SUPFAM" id="SSF55718">
    <property type="entry name" value="SCP-like"/>
    <property type="match status" value="1"/>
</dbReference>
<dbReference type="GO" id="GO:0016746">
    <property type="term" value="F:acyltransferase activity"/>
    <property type="evidence" value="ECO:0007669"/>
    <property type="project" value="UniProtKB-KW"/>
</dbReference>
<dbReference type="EC" id="2.3.1.-" evidence="2"/>
<dbReference type="PANTHER" id="PTHR37817:SF1">
    <property type="entry name" value="N-ACETYLTRANSFERASE EIS"/>
    <property type="match status" value="1"/>
</dbReference>
<dbReference type="InterPro" id="IPR036527">
    <property type="entry name" value="SCP2_sterol-bd_dom_sf"/>
</dbReference>
<dbReference type="InterPro" id="IPR000182">
    <property type="entry name" value="GNAT_dom"/>
</dbReference>
<dbReference type="InterPro" id="IPR041380">
    <property type="entry name" value="Acetyltransf_17"/>
</dbReference>
<keyword evidence="3" id="KW-1185">Reference proteome</keyword>
<dbReference type="Gene3D" id="3.40.630.30">
    <property type="match status" value="2"/>
</dbReference>
<dbReference type="RefSeq" id="WP_390298682.1">
    <property type="nucleotide sequence ID" value="NZ_JBHSFU010000011.1"/>
</dbReference>
<dbReference type="InterPro" id="IPR051554">
    <property type="entry name" value="Acetyltransferase_Eis"/>
</dbReference>
<sequence length="408" mass="46923">MKKQIRKLTEKEYDDFAILANGAYPGLNAEKWLAAHINVSPDENLHGVYASDKLVAGMRTFDFRMNFNGTEIAAGGVGMIAVDLLHKKERNAYQLMQYFLKEYDESGTNIVMLNPFKVTFYRKMGFGMGTKSYQFHMHPREFINFRAKEHLKELSIEDREKVRECYNRIYAITHGMTRRPNTERELGRPFQFGRVIGYIEDGNLKGYMVFSSEEEELHIHELFFETPLVMKEFSTFLHSQADQFSNVIINSNHDDIIHMVNSPESKETPMTDFPSNVEPKHIAHLGAGVMFRIINGQRFFKDLMEKGHRFGRETVSLKLSITDEFFPQNSSAIIIDVVKGTLKEVRNEGIYDVELKINVSEFSSLVMGAVNLRTLQKWGLSELSESSYVRTLTSLFSTDNLPVVTKAF</sequence>
<comment type="caution">
    <text evidence="2">The sequence shown here is derived from an EMBL/GenBank/DDBJ whole genome shotgun (WGS) entry which is preliminary data.</text>
</comment>